<comment type="caution">
    <text evidence="2">The sequence shown here is derived from an EMBL/GenBank/DDBJ whole genome shotgun (WGS) entry which is preliminary data.</text>
</comment>
<dbReference type="PANTHER" id="PTHR12697:SF5">
    <property type="entry name" value="DEOXYHYPUSINE HYDROXYLASE"/>
    <property type="match status" value="1"/>
</dbReference>
<evidence type="ECO:0000256" key="1">
    <source>
        <dbReference type="SAM" id="Phobius"/>
    </source>
</evidence>
<reference evidence="2" key="1">
    <citation type="journal article" date="2015" name="Nature">
        <title>Complex archaea that bridge the gap between prokaryotes and eukaryotes.</title>
        <authorList>
            <person name="Spang A."/>
            <person name="Saw J.H."/>
            <person name="Jorgensen S.L."/>
            <person name="Zaremba-Niedzwiedzka K."/>
            <person name="Martijn J."/>
            <person name="Lind A.E."/>
            <person name="van Eijk R."/>
            <person name="Schleper C."/>
            <person name="Guy L."/>
            <person name="Ettema T.J."/>
        </authorList>
    </citation>
    <scope>NUCLEOTIDE SEQUENCE</scope>
</reference>
<keyword evidence="1" id="KW-1133">Transmembrane helix</keyword>
<dbReference type="Pfam" id="PF13646">
    <property type="entry name" value="HEAT_2"/>
    <property type="match status" value="2"/>
</dbReference>
<proteinExistence type="predicted"/>
<organism evidence="2">
    <name type="scientific">marine sediment metagenome</name>
    <dbReference type="NCBI Taxonomy" id="412755"/>
    <lineage>
        <taxon>unclassified sequences</taxon>
        <taxon>metagenomes</taxon>
        <taxon>ecological metagenomes</taxon>
    </lineage>
</organism>
<dbReference type="EMBL" id="LAZR01057122">
    <property type="protein sequence ID" value="KKK72711.1"/>
    <property type="molecule type" value="Genomic_DNA"/>
</dbReference>
<protein>
    <recommendedName>
        <fullName evidence="3">HEAT repeat domain-containing protein</fullName>
    </recommendedName>
</protein>
<dbReference type="InterPro" id="IPR011989">
    <property type="entry name" value="ARM-like"/>
</dbReference>
<dbReference type="PANTHER" id="PTHR12697">
    <property type="entry name" value="PBS LYASE HEAT-LIKE PROTEIN"/>
    <property type="match status" value="1"/>
</dbReference>
<dbReference type="AlphaFoldDB" id="A0A0F9AKI3"/>
<dbReference type="InterPro" id="IPR004155">
    <property type="entry name" value="PBS_lyase_HEAT"/>
</dbReference>
<dbReference type="InterPro" id="IPR016024">
    <property type="entry name" value="ARM-type_fold"/>
</dbReference>
<evidence type="ECO:0008006" key="3">
    <source>
        <dbReference type="Google" id="ProtNLM"/>
    </source>
</evidence>
<feature type="non-terminal residue" evidence="2">
    <location>
        <position position="333"/>
    </location>
</feature>
<gene>
    <name evidence="2" type="ORF">LCGC14_2901140</name>
</gene>
<evidence type="ECO:0000313" key="2">
    <source>
        <dbReference type="EMBL" id="KKK72711.1"/>
    </source>
</evidence>
<keyword evidence="1" id="KW-0812">Transmembrane</keyword>
<dbReference type="Gene3D" id="1.25.10.10">
    <property type="entry name" value="Leucine-rich Repeat Variant"/>
    <property type="match status" value="2"/>
</dbReference>
<dbReference type="SMART" id="SM00567">
    <property type="entry name" value="EZ_HEAT"/>
    <property type="match status" value="6"/>
</dbReference>
<accession>A0A0F9AKI3</accession>
<keyword evidence="1" id="KW-0472">Membrane</keyword>
<feature type="transmembrane region" description="Helical" evidence="1">
    <location>
        <begin position="12"/>
        <end position="34"/>
    </location>
</feature>
<sequence length="333" mass="35029">MRGHDNSYSRLVAWLKVALPLLALAILSTVFLVAERRGTRNEIPYSRGEIDEILREQRIRNPNYAGVTKDGSAVAFSADSARPEAVTGTGGVQADKLIGTMTAALQFQRTDLRVLAMDVLATIGDSADSAVDGLVKLLAEPSETLRRKAAAALGKIGPAAHPALAKALADPDKKISDQALAILSKAGPEVIPSLAKLASSRDESVRARAGTILLRHGKRAVGSFLEALDSDDEKVRLTAVEHLKELGADAESALPRLVKALTDPNTHVCNQAQLALAKIGAPAVEALIASLDDADAFARKLSTDALVQIGPPAAAKLTEALKSKSESIRVHSA</sequence>
<dbReference type="GO" id="GO:0016491">
    <property type="term" value="F:oxidoreductase activity"/>
    <property type="evidence" value="ECO:0007669"/>
    <property type="project" value="TreeGrafter"/>
</dbReference>
<name>A0A0F9AKI3_9ZZZZ</name>
<dbReference type="SUPFAM" id="SSF48371">
    <property type="entry name" value="ARM repeat"/>
    <property type="match status" value="1"/>
</dbReference>